<reference evidence="2 3" key="1">
    <citation type="submission" date="2016-01" db="EMBL/GenBank/DDBJ databases">
        <authorList>
            <person name="McClelland M."/>
            <person name="Jain A."/>
            <person name="Saraogi P."/>
            <person name="Mendelson R."/>
            <person name="Westerman R."/>
            <person name="SanMiguel P."/>
            <person name="Csonka L."/>
        </authorList>
    </citation>
    <scope>NUCLEOTIDE SEQUENCE [LARGE SCALE GENOMIC DNA]</scope>
    <source>
        <strain evidence="2 3">R-53146</strain>
    </source>
</reference>
<dbReference type="RefSeq" id="WP_055426078.1">
    <property type="nucleotide sequence ID" value="NZ_FCOR01000012.1"/>
</dbReference>
<organism evidence="2 3">
    <name type="scientific">Apibacter mensalis</name>
    <dbReference type="NCBI Taxonomy" id="1586267"/>
    <lineage>
        <taxon>Bacteria</taxon>
        <taxon>Pseudomonadati</taxon>
        <taxon>Bacteroidota</taxon>
        <taxon>Flavobacteriia</taxon>
        <taxon>Flavobacteriales</taxon>
        <taxon>Weeksellaceae</taxon>
        <taxon>Apibacter</taxon>
    </lineage>
</organism>
<name>A0A0X3ARD2_9FLAO</name>
<dbReference type="Gene3D" id="2.50.20.10">
    <property type="entry name" value="Lipoprotein localisation LolA/LolB/LppX"/>
    <property type="match status" value="1"/>
</dbReference>
<accession>A0A0X3ARD2</accession>
<evidence type="ECO:0008006" key="4">
    <source>
        <dbReference type="Google" id="ProtNLM"/>
    </source>
</evidence>
<keyword evidence="1" id="KW-0732">Signal</keyword>
<sequence>MKKIVALLFICSSFLLWAQKIDPEAKRLLDTASAKLSKNSTFYIKFNYLYSVPGQKSVTEIGQVYAAKEKYHLILPSITQIYDGNKIYTISKEDKEITSSDKEDGDSLSPTNILSLYKSGFNITFEGNSTINNVKCSIIKLVPTDTKKSKSILLALSNNKIVRVSENYNDGSSLILMIIDFKENLIVNKSLLTFDKNNYKDYTLTEL</sequence>
<evidence type="ECO:0000256" key="1">
    <source>
        <dbReference type="SAM" id="SignalP"/>
    </source>
</evidence>
<proteinExistence type="predicted"/>
<dbReference type="OrthoDB" id="1491557at2"/>
<protein>
    <recommendedName>
        <fullName evidence="4">Outer membrane lipoprotein-sorting protein</fullName>
    </recommendedName>
</protein>
<dbReference type="Proteomes" id="UP000182761">
    <property type="component" value="Unassembled WGS sequence"/>
</dbReference>
<evidence type="ECO:0000313" key="3">
    <source>
        <dbReference type="Proteomes" id="UP000182761"/>
    </source>
</evidence>
<dbReference type="AlphaFoldDB" id="A0A0X3ARD2"/>
<evidence type="ECO:0000313" key="2">
    <source>
        <dbReference type="EMBL" id="CVK16894.1"/>
    </source>
</evidence>
<gene>
    <name evidence="2" type="ORF">Ga0061079_11225</name>
</gene>
<keyword evidence="3" id="KW-1185">Reference proteome</keyword>
<dbReference type="EMBL" id="FCOR01000012">
    <property type="protein sequence ID" value="CVK16894.1"/>
    <property type="molecule type" value="Genomic_DNA"/>
</dbReference>
<feature type="chain" id="PRO_5007049811" description="Outer membrane lipoprotein-sorting protein" evidence="1">
    <location>
        <begin position="19"/>
        <end position="207"/>
    </location>
</feature>
<feature type="signal peptide" evidence="1">
    <location>
        <begin position="1"/>
        <end position="18"/>
    </location>
</feature>
<dbReference type="STRING" id="1586267.GCA_001418685_01758"/>